<dbReference type="RefSeq" id="WP_176490502.1">
    <property type="nucleotide sequence ID" value="NZ_BLXU01000009.1"/>
</dbReference>
<accession>A0A6L2ZWV3</accession>
<dbReference type="InterPro" id="IPR007927">
    <property type="entry name" value="DUF722"/>
</dbReference>
<evidence type="ECO:0008006" key="3">
    <source>
        <dbReference type="Google" id="ProtNLM"/>
    </source>
</evidence>
<comment type="caution">
    <text evidence="1">The sequence shown here is derived from an EMBL/GenBank/DDBJ whole genome shotgun (WGS) entry which is preliminary data.</text>
</comment>
<evidence type="ECO:0000313" key="2">
    <source>
        <dbReference type="Proteomes" id="UP000504756"/>
    </source>
</evidence>
<dbReference type="AlphaFoldDB" id="A0A6L2ZWV3"/>
<dbReference type="Pfam" id="PF05263">
    <property type="entry name" value="DUF722"/>
    <property type="match status" value="1"/>
</dbReference>
<dbReference type="Proteomes" id="UP000504756">
    <property type="component" value="Unassembled WGS sequence"/>
</dbReference>
<proteinExistence type="predicted"/>
<sequence length="139" mass="16389">MADKLDRLIKDYVTGNLDKQIQSRINTITFKIKYKSKPDNLGIRTAYKGGSEQESALLIQEKLDKALDEDEELNTLLSNKREFDRWWPSEDELVKKALSIYYKKKWTWNGVALDIGTDRSTIFRRLDELKSRLSPYIIW</sequence>
<evidence type="ECO:0000313" key="1">
    <source>
        <dbReference type="EMBL" id="GFO52296.1"/>
    </source>
</evidence>
<reference evidence="1 2" key="1">
    <citation type="submission" date="2020-06" db="EMBL/GenBank/DDBJ databases">
        <title>Draft genome sequence of Lactic acid bacteria from Okinawan-style tofu.</title>
        <authorList>
            <person name="Takara I."/>
            <person name="Ikematsu S."/>
        </authorList>
    </citation>
    <scope>NUCLEOTIDE SEQUENCE [LARGE SCALE GENOMIC DNA]</scope>
    <source>
        <strain evidence="2">lg38</strain>
    </source>
</reference>
<name>A0A6L2ZWV3_9LACT</name>
<dbReference type="EMBL" id="BLXU01000009">
    <property type="protein sequence ID" value="GFO52296.1"/>
    <property type="molecule type" value="Genomic_DNA"/>
</dbReference>
<protein>
    <recommendedName>
        <fullName evidence="3">DUF722 domain-containing protein</fullName>
    </recommendedName>
</protein>
<organism evidence="1 2">
    <name type="scientific">Lactococcus garvieae</name>
    <dbReference type="NCBI Taxonomy" id="1363"/>
    <lineage>
        <taxon>Bacteria</taxon>
        <taxon>Bacillati</taxon>
        <taxon>Bacillota</taxon>
        <taxon>Bacilli</taxon>
        <taxon>Lactobacillales</taxon>
        <taxon>Streptococcaceae</taxon>
        <taxon>Lactococcus</taxon>
    </lineage>
</organism>
<gene>
    <name evidence="1" type="primary">pi131_1</name>
    <name evidence="1" type="ORF">ikelab_15710</name>
</gene>